<dbReference type="Proteomes" id="UP001595621">
    <property type="component" value="Unassembled WGS sequence"/>
</dbReference>
<gene>
    <name evidence="1" type="ORF">ACFOE0_00410</name>
</gene>
<evidence type="ECO:0000313" key="2">
    <source>
        <dbReference type="Proteomes" id="UP001595621"/>
    </source>
</evidence>
<comment type="caution">
    <text evidence="1">The sequence shown here is derived from an EMBL/GenBank/DDBJ whole genome shotgun (WGS) entry which is preliminary data.</text>
</comment>
<organism evidence="1 2">
    <name type="scientific">Shewanella submarina</name>
    <dbReference type="NCBI Taxonomy" id="2016376"/>
    <lineage>
        <taxon>Bacteria</taxon>
        <taxon>Pseudomonadati</taxon>
        <taxon>Pseudomonadota</taxon>
        <taxon>Gammaproteobacteria</taxon>
        <taxon>Alteromonadales</taxon>
        <taxon>Shewanellaceae</taxon>
        <taxon>Shewanella</taxon>
    </lineage>
</organism>
<dbReference type="RefSeq" id="WP_248936456.1">
    <property type="nucleotide sequence ID" value="NZ_JAKILF010000005.1"/>
</dbReference>
<proteinExistence type="predicted"/>
<name>A0ABV7G569_9GAMM</name>
<sequence length="84" mass="9493">MTLDTNSPVALGVVAFLVTSAISVSVWATVQASELRSDIRVLNQRVDLVNNWQDKERDAIRKRLDTMDDKLDEILSVTRKYADD</sequence>
<evidence type="ECO:0000313" key="1">
    <source>
        <dbReference type="EMBL" id="MFC3136653.1"/>
    </source>
</evidence>
<protein>
    <submittedName>
        <fullName evidence="1">Uncharacterized protein</fullName>
    </submittedName>
</protein>
<accession>A0ABV7G569</accession>
<keyword evidence="2" id="KW-1185">Reference proteome</keyword>
<reference evidence="2" key="1">
    <citation type="journal article" date="2019" name="Int. J. Syst. Evol. Microbiol.">
        <title>The Global Catalogue of Microorganisms (GCM) 10K type strain sequencing project: providing services to taxonomists for standard genome sequencing and annotation.</title>
        <authorList>
            <consortium name="The Broad Institute Genomics Platform"/>
            <consortium name="The Broad Institute Genome Sequencing Center for Infectious Disease"/>
            <person name="Wu L."/>
            <person name="Ma J."/>
        </authorList>
    </citation>
    <scope>NUCLEOTIDE SEQUENCE [LARGE SCALE GENOMIC DNA]</scope>
    <source>
        <strain evidence="2">KCTC 52277</strain>
    </source>
</reference>
<dbReference type="EMBL" id="JBHRTD010000001">
    <property type="protein sequence ID" value="MFC3136653.1"/>
    <property type="molecule type" value="Genomic_DNA"/>
</dbReference>